<dbReference type="SUPFAM" id="SSF51735">
    <property type="entry name" value="NAD(P)-binding Rossmann-fold domains"/>
    <property type="match status" value="1"/>
</dbReference>
<evidence type="ECO:0000259" key="3">
    <source>
        <dbReference type="Pfam" id="PF03435"/>
    </source>
</evidence>
<proteinExistence type="predicted"/>
<dbReference type="AlphaFoldDB" id="A0A6I6JPX1"/>
<feature type="domain" description="Saccharopine dehydrogenase NADP binding" evidence="3">
    <location>
        <begin position="4"/>
        <end position="118"/>
    </location>
</feature>
<dbReference type="Pfam" id="PF16653">
    <property type="entry name" value="Sacchrp_dh_C"/>
    <property type="match status" value="1"/>
</dbReference>
<keyword evidence="6" id="KW-1185">Reference proteome</keyword>
<feature type="domain" description="Saccharopine dehydrogenase-like C-terminal" evidence="4">
    <location>
        <begin position="122"/>
        <end position="428"/>
    </location>
</feature>
<dbReference type="PANTHER" id="PTHR11133">
    <property type="entry name" value="SACCHAROPINE DEHYDROGENASE"/>
    <property type="match status" value="1"/>
</dbReference>
<dbReference type="Proteomes" id="UP000428260">
    <property type="component" value="Chromosome"/>
</dbReference>
<protein>
    <submittedName>
        <fullName evidence="5">Saccharopine dehydrogenase</fullName>
    </submittedName>
</protein>
<evidence type="ECO:0000256" key="2">
    <source>
        <dbReference type="ARBA" id="ARBA00023002"/>
    </source>
</evidence>
<sequence>MKKILLFGAGMVAKPIADYLLDHKFELTIASRTKEKADKLIQTRNNGRAVSWTIERREELDKMVSEHDLVVSLLPYTYHVNVAQACLKFKKNMVTTSYVSEEMKALHNEAKDAGIIILNEIGVDPGFDHMTAMRIIDKVHSDGGKIKEFYSLCGALAAPEEADNPFRYKFSWSPRGVITAGNNGAKFLKKGEVVEIPTENLFKNPLQINFPEVGRMEVYPNRDSLAYIDIYNLPDIETMFRGTFRYPNWCEAMDAIKALGMVSYEKKDFKGRAYCDIVAENINVYPARVKEKVAEKLKLDLLSPAIAAMEWLGLFSRERIQLKEGSTFDLTADLMLKKMMLPDGARDMVIMLHSFLVEKANGKTEIVKSRLLDFATKEDTSIARTVALPAAIAVKMILEGKIKDTGVQIPVAKSIYEPVLNELEKLGIAMVEDWGLPASEQLG</sequence>
<evidence type="ECO:0000256" key="1">
    <source>
        <dbReference type="ARBA" id="ARBA00022857"/>
    </source>
</evidence>
<dbReference type="Pfam" id="PF03435">
    <property type="entry name" value="Sacchrp_dh_NADP"/>
    <property type="match status" value="1"/>
</dbReference>
<evidence type="ECO:0000313" key="6">
    <source>
        <dbReference type="Proteomes" id="UP000428260"/>
    </source>
</evidence>
<dbReference type="Gene3D" id="3.40.50.720">
    <property type="entry name" value="NAD(P)-binding Rossmann-like Domain"/>
    <property type="match status" value="1"/>
</dbReference>
<dbReference type="InterPro" id="IPR032095">
    <property type="entry name" value="Sacchrp_dh-like_C"/>
</dbReference>
<dbReference type="Gene3D" id="1.10.1870.10">
    <property type="entry name" value="Domain 3, Saccharopine reductase"/>
    <property type="match status" value="1"/>
</dbReference>
<organism evidence="5 6">
    <name type="scientific">Maribellus comscasis</name>
    <dbReference type="NCBI Taxonomy" id="2681766"/>
    <lineage>
        <taxon>Bacteria</taxon>
        <taxon>Pseudomonadati</taxon>
        <taxon>Bacteroidota</taxon>
        <taxon>Bacteroidia</taxon>
        <taxon>Marinilabiliales</taxon>
        <taxon>Prolixibacteraceae</taxon>
        <taxon>Maribellus</taxon>
    </lineage>
</organism>
<evidence type="ECO:0000313" key="5">
    <source>
        <dbReference type="EMBL" id="QGY43060.1"/>
    </source>
</evidence>
<dbReference type="SUPFAM" id="SSF55347">
    <property type="entry name" value="Glyceraldehyde-3-phosphate dehydrogenase-like, C-terminal domain"/>
    <property type="match status" value="1"/>
</dbReference>
<gene>
    <name evidence="5" type="ORF">GM418_05110</name>
</gene>
<dbReference type="FunFam" id="3.40.50.720:FF:000072">
    <property type="entry name" value="Saccharopine dehydrogenase [NADP(+), L-glutamate-forming]"/>
    <property type="match status" value="1"/>
</dbReference>
<dbReference type="PANTHER" id="PTHR11133:SF22">
    <property type="entry name" value="ALPHA-AMINOADIPIC SEMIALDEHYDE SYNTHASE, MITOCHONDRIAL"/>
    <property type="match status" value="1"/>
</dbReference>
<keyword evidence="1" id="KW-0521">NADP</keyword>
<dbReference type="GO" id="GO:0004753">
    <property type="term" value="F:saccharopine dehydrogenase activity"/>
    <property type="evidence" value="ECO:0007669"/>
    <property type="project" value="TreeGrafter"/>
</dbReference>
<dbReference type="RefSeq" id="WP_158863813.1">
    <property type="nucleotide sequence ID" value="NZ_CP046401.1"/>
</dbReference>
<dbReference type="GO" id="GO:0019878">
    <property type="term" value="P:lysine biosynthetic process via aminoadipic acid"/>
    <property type="evidence" value="ECO:0007669"/>
    <property type="project" value="TreeGrafter"/>
</dbReference>
<dbReference type="KEGG" id="mcos:GM418_05110"/>
<dbReference type="InterPro" id="IPR051168">
    <property type="entry name" value="AASS"/>
</dbReference>
<dbReference type="GO" id="GO:0005737">
    <property type="term" value="C:cytoplasm"/>
    <property type="evidence" value="ECO:0007669"/>
    <property type="project" value="TreeGrafter"/>
</dbReference>
<dbReference type="InterPro" id="IPR036291">
    <property type="entry name" value="NAD(P)-bd_dom_sf"/>
</dbReference>
<name>A0A6I6JPX1_9BACT</name>
<dbReference type="FunFam" id="3.30.360.10:FF:000008">
    <property type="entry name" value="Alpha-aminoadipic semialdehyde synthase, mitochondrial"/>
    <property type="match status" value="1"/>
</dbReference>
<reference evidence="5 6" key="1">
    <citation type="submission" date="2019-11" db="EMBL/GenBank/DDBJ databases">
        <authorList>
            <person name="Zheng R.K."/>
            <person name="Sun C.M."/>
        </authorList>
    </citation>
    <scope>NUCLEOTIDE SEQUENCE [LARGE SCALE GENOMIC DNA]</scope>
    <source>
        <strain evidence="5 6">WC007</strain>
    </source>
</reference>
<keyword evidence="2" id="KW-0560">Oxidoreductase</keyword>
<accession>A0A6I6JPX1</accession>
<dbReference type="Gene3D" id="3.30.360.10">
    <property type="entry name" value="Dihydrodipicolinate Reductase, domain 2"/>
    <property type="match status" value="1"/>
</dbReference>
<dbReference type="InterPro" id="IPR005097">
    <property type="entry name" value="Sacchrp_dh_NADP-bd"/>
</dbReference>
<dbReference type="EMBL" id="CP046401">
    <property type="protein sequence ID" value="QGY43060.1"/>
    <property type="molecule type" value="Genomic_DNA"/>
</dbReference>
<evidence type="ECO:0000259" key="4">
    <source>
        <dbReference type="Pfam" id="PF16653"/>
    </source>
</evidence>